<evidence type="ECO:0000313" key="2">
    <source>
        <dbReference type="EMBL" id="EEC84377.1"/>
    </source>
</evidence>
<dbReference type="EMBL" id="CM000134">
    <property type="protein sequence ID" value="EEC84377.1"/>
    <property type="molecule type" value="Genomic_DNA"/>
</dbReference>
<keyword evidence="3" id="KW-1185">Reference proteome</keyword>
<sequence length="122" mass="13115">MGGSVHVQSLGDPIPHRHALHHPSPWWRRPRAATEIGRLRSAAMDPAAATPFGGRSGSGDPVQRRIRRRQPRLAADPLAATPFEGGSGGGDSEGIDSHGWGADLYPPSLWLGPIRAHGRWIQ</sequence>
<evidence type="ECO:0000313" key="3">
    <source>
        <dbReference type="Proteomes" id="UP000007015"/>
    </source>
</evidence>
<dbReference type="Gramene" id="BGIOSGA029965-TA">
    <property type="protein sequence ID" value="BGIOSGA029965-PA"/>
    <property type="gene ID" value="BGIOSGA029965"/>
</dbReference>
<feature type="region of interest" description="Disordered" evidence="1">
    <location>
        <begin position="1"/>
        <end position="29"/>
    </location>
</feature>
<protein>
    <submittedName>
        <fullName evidence="2">Uncharacterized protein</fullName>
    </submittedName>
</protein>
<dbReference type="HOGENOM" id="CLU_2030598_0_0_1"/>
<accession>B8BEI0</accession>
<feature type="region of interest" description="Disordered" evidence="1">
    <location>
        <begin position="42"/>
        <end position="98"/>
    </location>
</feature>
<dbReference type="Proteomes" id="UP000007015">
    <property type="component" value="Chromosome 9"/>
</dbReference>
<evidence type="ECO:0000256" key="1">
    <source>
        <dbReference type="SAM" id="MobiDB-lite"/>
    </source>
</evidence>
<organism evidence="2 3">
    <name type="scientific">Oryza sativa subsp. indica</name>
    <name type="common">Rice</name>
    <dbReference type="NCBI Taxonomy" id="39946"/>
    <lineage>
        <taxon>Eukaryota</taxon>
        <taxon>Viridiplantae</taxon>
        <taxon>Streptophyta</taxon>
        <taxon>Embryophyta</taxon>
        <taxon>Tracheophyta</taxon>
        <taxon>Spermatophyta</taxon>
        <taxon>Magnoliopsida</taxon>
        <taxon>Liliopsida</taxon>
        <taxon>Poales</taxon>
        <taxon>Poaceae</taxon>
        <taxon>BOP clade</taxon>
        <taxon>Oryzoideae</taxon>
        <taxon>Oryzeae</taxon>
        <taxon>Oryzinae</taxon>
        <taxon>Oryza</taxon>
        <taxon>Oryza sativa</taxon>
    </lineage>
</organism>
<dbReference type="AlphaFoldDB" id="B8BEI0"/>
<gene>
    <name evidence="2" type="ORF">OsI_30927</name>
</gene>
<reference evidence="2 3" key="1">
    <citation type="journal article" date="2005" name="PLoS Biol.">
        <title>The genomes of Oryza sativa: a history of duplications.</title>
        <authorList>
            <person name="Yu J."/>
            <person name="Wang J."/>
            <person name="Lin W."/>
            <person name="Li S."/>
            <person name="Li H."/>
            <person name="Zhou J."/>
            <person name="Ni P."/>
            <person name="Dong W."/>
            <person name="Hu S."/>
            <person name="Zeng C."/>
            <person name="Zhang J."/>
            <person name="Zhang Y."/>
            <person name="Li R."/>
            <person name="Xu Z."/>
            <person name="Li S."/>
            <person name="Li X."/>
            <person name="Zheng H."/>
            <person name="Cong L."/>
            <person name="Lin L."/>
            <person name="Yin J."/>
            <person name="Geng J."/>
            <person name="Li G."/>
            <person name="Shi J."/>
            <person name="Liu J."/>
            <person name="Lv H."/>
            <person name="Li J."/>
            <person name="Wang J."/>
            <person name="Deng Y."/>
            <person name="Ran L."/>
            <person name="Shi X."/>
            <person name="Wang X."/>
            <person name="Wu Q."/>
            <person name="Li C."/>
            <person name="Ren X."/>
            <person name="Wang J."/>
            <person name="Wang X."/>
            <person name="Li D."/>
            <person name="Liu D."/>
            <person name="Zhang X."/>
            <person name="Ji Z."/>
            <person name="Zhao W."/>
            <person name="Sun Y."/>
            <person name="Zhang Z."/>
            <person name="Bao J."/>
            <person name="Han Y."/>
            <person name="Dong L."/>
            <person name="Ji J."/>
            <person name="Chen P."/>
            <person name="Wu S."/>
            <person name="Liu J."/>
            <person name="Xiao Y."/>
            <person name="Bu D."/>
            <person name="Tan J."/>
            <person name="Yang L."/>
            <person name="Ye C."/>
            <person name="Zhang J."/>
            <person name="Xu J."/>
            <person name="Zhou Y."/>
            <person name="Yu Y."/>
            <person name="Zhang B."/>
            <person name="Zhuang S."/>
            <person name="Wei H."/>
            <person name="Liu B."/>
            <person name="Lei M."/>
            <person name="Yu H."/>
            <person name="Li Y."/>
            <person name="Xu H."/>
            <person name="Wei S."/>
            <person name="He X."/>
            <person name="Fang L."/>
            <person name="Zhang Z."/>
            <person name="Zhang Y."/>
            <person name="Huang X."/>
            <person name="Su Z."/>
            <person name="Tong W."/>
            <person name="Li J."/>
            <person name="Tong Z."/>
            <person name="Li S."/>
            <person name="Ye J."/>
            <person name="Wang L."/>
            <person name="Fang L."/>
            <person name="Lei T."/>
            <person name="Chen C."/>
            <person name="Chen H."/>
            <person name="Xu Z."/>
            <person name="Li H."/>
            <person name="Huang H."/>
            <person name="Zhang F."/>
            <person name="Xu H."/>
            <person name="Li N."/>
            <person name="Zhao C."/>
            <person name="Li S."/>
            <person name="Dong L."/>
            <person name="Huang Y."/>
            <person name="Li L."/>
            <person name="Xi Y."/>
            <person name="Qi Q."/>
            <person name="Li W."/>
            <person name="Zhang B."/>
            <person name="Hu W."/>
            <person name="Zhang Y."/>
            <person name="Tian X."/>
            <person name="Jiao Y."/>
            <person name="Liang X."/>
            <person name="Jin J."/>
            <person name="Gao L."/>
            <person name="Zheng W."/>
            <person name="Hao B."/>
            <person name="Liu S."/>
            <person name="Wang W."/>
            <person name="Yuan L."/>
            <person name="Cao M."/>
            <person name="McDermott J."/>
            <person name="Samudrala R."/>
            <person name="Wang J."/>
            <person name="Wong G.K."/>
            <person name="Yang H."/>
        </authorList>
    </citation>
    <scope>NUCLEOTIDE SEQUENCE [LARGE SCALE GENOMIC DNA]</scope>
    <source>
        <strain evidence="3">cv. 93-11</strain>
    </source>
</reference>
<proteinExistence type="predicted"/>
<name>B8BEI0_ORYSI</name>